<dbReference type="Proteomes" id="UP001060085">
    <property type="component" value="Linkage Group LG01"/>
</dbReference>
<gene>
    <name evidence="1" type="ORF">M9H77_03592</name>
</gene>
<dbReference type="EMBL" id="CM044701">
    <property type="protein sequence ID" value="KAI5682364.1"/>
    <property type="molecule type" value="Genomic_DNA"/>
</dbReference>
<accession>A0ACC0CC53</accession>
<sequence>MANPLQSSRGFWYQWRSWSKKEWTIAAAAVTSALIILTFSHSTTYSSLKYKPLPSESRYTNWVSFTPLRNAQKKAALCLDGSLPGYHIQKGFGSGSQNWVLHIEGGGWCNSIGSCASRKRTALGSSKYMATEVQFSGILSRDPLQNPDFFNWNKVKIRYCDGASFSGHPYSELKNGTVLFFRGQLIWEAVMDELLFLGLSSARQAILTGCSAGGLATLIHCDDFREVLPKNATVKCLADAGFFLNMKDVAGNHTIEQFYHDVVGLQGVEKSLNKDCLSRVELHKCFFPQEFLKHIKTPIFLVNPAYDFWQIQNILVPNTSDPKKMWLRCKLNIFSCSPWQLEILEGFRKSLLDKLGEFQQNEEGGMFINSCFAHCQTWMAETWHSPTSPRINNKNLLGIGISTVIQQNI</sequence>
<proteinExistence type="predicted"/>
<name>A0ACC0CC53_CATRO</name>
<protein>
    <submittedName>
        <fullName evidence="1">Uncharacterized protein</fullName>
    </submittedName>
</protein>
<evidence type="ECO:0000313" key="1">
    <source>
        <dbReference type="EMBL" id="KAI5682364.1"/>
    </source>
</evidence>
<reference evidence="2" key="1">
    <citation type="journal article" date="2023" name="Nat. Plants">
        <title>Single-cell RNA sequencing provides a high-resolution roadmap for understanding the multicellular compartmentation of specialized metabolism.</title>
        <authorList>
            <person name="Sun S."/>
            <person name="Shen X."/>
            <person name="Li Y."/>
            <person name="Li Y."/>
            <person name="Wang S."/>
            <person name="Li R."/>
            <person name="Zhang H."/>
            <person name="Shen G."/>
            <person name="Guo B."/>
            <person name="Wei J."/>
            <person name="Xu J."/>
            <person name="St-Pierre B."/>
            <person name="Chen S."/>
            <person name="Sun C."/>
        </authorList>
    </citation>
    <scope>NUCLEOTIDE SEQUENCE [LARGE SCALE GENOMIC DNA]</scope>
</reference>
<evidence type="ECO:0000313" key="2">
    <source>
        <dbReference type="Proteomes" id="UP001060085"/>
    </source>
</evidence>
<organism evidence="1 2">
    <name type="scientific">Catharanthus roseus</name>
    <name type="common">Madagascar periwinkle</name>
    <name type="synonym">Vinca rosea</name>
    <dbReference type="NCBI Taxonomy" id="4058"/>
    <lineage>
        <taxon>Eukaryota</taxon>
        <taxon>Viridiplantae</taxon>
        <taxon>Streptophyta</taxon>
        <taxon>Embryophyta</taxon>
        <taxon>Tracheophyta</taxon>
        <taxon>Spermatophyta</taxon>
        <taxon>Magnoliopsida</taxon>
        <taxon>eudicotyledons</taxon>
        <taxon>Gunneridae</taxon>
        <taxon>Pentapetalae</taxon>
        <taxon>asterids</taxon>
        <taxon>lamiids</taxon>
        <taxon>Gentianales</taxon>
        <taxon>Apocynaceae</taxon>
        <taxon>Rauvolfioideae</taxon>
        <taxon>Vinceae</taxon>
        <taxon>Catharanthinae</taxon>
        <taxon>Catharanthus</taxon>
    </lineage>
</organism>
<keyword evidence="2" id="KW-1185">Reference proteome</keyword>
<comment type="caution">
    <text evidence="1">The sequence shown here is derived from an EMBL/GenBank/DDBJ whole genome shotgun (WGS) entry which is preliminary data.</text>
</comment>